<dbReference type="AlphaFoldDB" id="A0A644Z800"/>
<reference evidence="1" key="1">
    <citation type="submission" date="2019-08" db="EMBL/GenBank/DDBJ databases">
        <authorList>
            <person name="Kucharzyk K."/>
            <person name="Murdoch R.W."/>
            <person name="Higgins S."/>
            <person name="Loffler F."/>
        </authorList>
    </citation>
    <scope>NUCLEOTIDE SEQUENCE</scope>
</reference>
<gene>
    <name evidence="1" type="ORF">SDC9_83004</name>
</gene>
<evidence type="ECO:0000313" key="1">
    <source>
        <dbReference type="EMBL" id="MPM36408.1"/>
    </source>
</evidence>
<dbReference type="EMBL" id="VSSQ01007598">
    <property type="protein sequence ID" value="MPM36408.1"/>
    <property type="molecule type" value="Genomic_DNA"/>
</dbReference>
<sequence>MSYSITACLNIWEGRPHSFLLQLVDGIGGIGEHKLGFVFPKKFMFQVSWFLVYELALNLKDAVAATHVWEIKYRIK</sequence>
<protein>
    <submittedName>
        <fullName evidence="1">Uncharacterized protein</fullName>
    </submittedName>
</protein>
<comment type="caution">
    <text evidence="1">The sequence shown here is derived from an EMBL/GenBank/DDBJ whole genome shotgun (WGS) entry which is preliminary data.</text>
</comment>
<name>A0A644Z800_9ZZZZ</name>
<organism evidence="1">
    <name type="scientific">bioreactor metagenome</name>
    <dbReference type="NCBI Taxonomy" id="1076179"/>
    <lineage>
        <taxon>unclassified sequences</taxon>
        <taxon>metagenomes</taxon>
        <taxon>ecological metagenomes</taxon>
    </lineage>
</organism>
<proteinExistence type="predicted"/>
<accession>A0A644Z800</accession>